<dbReference type="InterPro" id="IPR052928">
    <property type="entry name" value="Desiccation-related_membrane"/>
</dbReference>
<keyword evidence="2" id="KW-0812">Transmembrane</keyword>
<sequence length="145" mass="15523">MTANEKQEFVREEKNDINTKDFMIGALIGGMLGAAAALLLAPKSGKELRNDINDGAKYISDKTEKLRQTAIEKSTEIAEAAKSKTNTLSEKVSQQSATILENVKNVKQKVTKAAPEATGTEAESDSVAEPAVSEPVAEETEKVTV</sequence>
<organism evidence="3 4">
    <name type="scientific">Peribacillus faecalis</name>
    <dbReference type="NCBI Taxonomy" id="2772559"/>
    <lineage>
        <taxon>Bacteria</taxon>
        <taxon>Bacillati</taxon>
        <taxon>Bacillota</taxon>
        <taxon>Bacilli</taxon>
        <taxon>Bacillales</taxon>
        <taxon>Bacillaceae</taxon>
        <taxon>Peribacillus</taxon>
    </lineage>
</organism>
<reference evidence="3" key="1">
    <citation type="submission" date="2020-09" db="EMBL/GenBank/DDBJ databases">
        <title>Bacillus faecalis sp. nov., a moderately halophilic bacterium isolated from cow faeces.</title>
        <authorList>
            <person name="Jiang L."/>
            <person name="Lee J."/>
        </authorList>
    </citation>
    <scope>NUCLEOTIDE SEQUENCE</scope>
    <source>
        <strain evidence="3">AGMB 02131</strain>
    </source>
</reference>
<evidence type="ECO:0000313" key="4">
    <source>
        <dbReference type="Proteomes" id="UP000602076"/>
    </source>
</evidence>
<protein>
    <submittedName>
        <fullName evidence="3">YtxH domain-containing protein</fullName>
    </submittedName>
</protein>
<keyword evidence="2" id="KW-1133">Transmembrane helix</keyword>
<evidence type="ECO:0000313" key="3">
    <source>
        <dbReference type="EMBL" id="MBD3110497.1"/>
    </source>
</evidence>
<evidence type="ECO:0000256" key="2">
    <source>
        <dbReference type="SAM" id="Phobius"/>
    </source>
</evidence>
<dbReference type="AlphaFoldDB" id="A0A927HDA8"/>
<keyword evidence="4" id="KW-1185">Reference proteome</keyword>
<feature type="transmembrane region" description="Helical" evidence="2">
    <location>
        <begin position="22"/>
        <end position="41"/>
    </location>
</feature>
<dbReference type="Proteomes" id="UP000602076">
    <property type="component" value="Unassembled WGS sequence"/>
</dbReference>
<dbReference type="Pfam" id="PF12732">
    <property type="entry name" value="YtxH"/>
    <property type="match status" value="1"/>
</dbReference>
<feature type="region of interest" description="Disordered" evidence="1">
    <location>
        <begin position="111"/>
        <end position="145"/>
    </location>
</feature>
<dbReference type="EMBL" id="JACXSI010000070">
    <property type="protein sequence ID" value="MBD3110497.1"/>
    <property type="molecule type" value="Genomic_DNA"/>
</dbReference>
<comment type="caution">
    <text evidence="3">The sequence shown here is derived from an EMBL/GenBank/DDBJ whole genome shotgun (WGS) entry which is preliminary data.</text>
</comment>
<dbReference type="InterPro" id="IPR024623">
    <property type="entry name" value="YtxH"/>
</dbReference>
<dbReference type="RefSeq" id="WP_191000033.1">
    <property type="nucleotide sequence ID" value="NZ_JACXSI010000070.1"/>
</dbReference>
<accession>A0A927HDA8</accession>
<gene>
    <name evidence="3" type="ORF">IEO70_19405</name>
</gene>
<evidence type="ECO:0000256" key="1">
    <source>
        <dbReference type="SAM" id="MobiDB-lite"/>
    </source>
</evidence>
<name>A0A927HDA8_9BACI</name>
<dbReference type="PANTHER" id="PTHR35792">
    <property type="entry name" value="GENERAL STRESS PROTEIN"/>
    <property type="match status" value="1"/>
</dbReference>
<keyword evidence="2" id="KW-0472">Membrane</keyword>
<dbReference type="PANTHER" id="PTHR35792:SF1">
    <property type="entry name" value="SLL0268 PROTEIN"/>
    <property type="match status" value="1"/>
</dbReference>
<proteinExistence type="predicted"/>